<dbReference type="Pfam" id="PF05495">
    <property type="entry name" value="zf-CHY"/>
    <property type="match status" value="1"/>
</dbReference>
<dbReference type="InterPro" id="IPR039512">
    <property type="entry name" value="RCHY1_zinc-ribbon"/>
</dbReference>
<dbReference type="OrthoDB" id="411372at2759"/>
<evidence type="ECO:0000313" key="9">
    <source>
        <dbReference type="EMBL" id="ROT39393.1"/>
    </source>
</evidence>
<dbReference type="AlphaFoldDB" id="A0A3N2PXX6"/>
<evidence type="ECO:0000259" key="6">
    <source>
        <dbReference type="PROSITE" id="PS50089"/>
    </source>
</evidence>
<organism evidence="9 10">
    <name type="scientific">Sodiomyces alkalinus (strain CBS 110278 / VKM F-3762 / F11)</name>
    <name type="common">Alkaliphilic filamentous fungus</name>
    <dbReference type="NCBI Taxonomy" id="1314773"/>
    <lineage>
        <taxon>Eukaryota</taxon>
        <taxon>Fungi</taxon>
        <taxon>Dikarya</taxon>
        <taxon>Ascomycota</taxon>
        <taxon>Pezizomycotina</taxon>
        <taxon>Sordariomycetes</taxon>
        <taxon>Hypocreomycetidae</taxon>
        <taxon>Glomerellales</taxon>
        <taxon>Plectosphaerellaceae</taxon>
        <taxon>Sodiomyces</taxon>
    </lineage>
</organism>
<dbReference type="RefSeq" id="XP_028467199.1">
    <property type="nucleotide sequence ID" value="XM_028608027.1"/>
</dbReference>
<dbReference type="InterPro" id="IPR001841">
    <property type="entry name" value="Znf_RING"/>
</dbReference>
<dbReference type="Gene3D" id="3.30.40.10">
    <property type="entry name" value="Zinc/RING finger domain, C3HC4 (zinc finger)"/>
    <property type="match status" value="1"/>
</dbReference>
<evidence type="ECO:0000256" key="5">
    <source>
        <dbReference type="SAM" id="MobiDB-lite"/>
    </source>
</evidence>
<dbReference type="SUPFAM" id="SSF161245">
    <property type="entry name" value="Zinc hairpin stack"/>
    <property type="match status" value="1"/>
</dbReference>
<evidence type="ECO:0000256" key="4">
    <source>
        <dbReference type="PROSITE-ProRule" id="PRU00601"/>
    </source>
</evidence>
<feature type="region of interest" description="Disordered" evidence="5">
    <location>
        <begin position="507"/>
        <end position="554"/>
    </location>
</feature>
<dbReference type="InterPro" id="IPR037274">
    <property type="entry name" value="Znf_CHY_sf"/>
</dbReference>
<evidence type="ECO:0000259" key="8">
    <source>
        <dbReference type="PROSITE" id="PS51270"/>
    </source>
</evidence>
<dbReference type="GeneID" id="39576505"/>
<accession>A0A3N2PXX6</accession>
<feature type="region of interest" description="Disordered" evidence="5">
    <location>
        <begin position="381"/>
        <end position="424"/>
    </location>
</feature>
<evidence type="ECO:0000256" key="3">
    <source>
        <dbReference type="ARBA" id="ARBA00022833"/>
    </source>
</evidence>
<dbReference type="InterPro" id="IPR017921">
    <property type="entry name" value="Znf_CTCHY"/>
</dbReference>
<feature type="compositionally biased region" description="Low complexity" evidence="5">
    <location>
        <begin position="63"/>
        <end position="80"/>
    </location>
</feature>
<name>A0A3N2PXX6_SODAK</name>
<dbReference type="Proteomes" id="UP000272025">
    <property type="component" value="Unassembled WGS sequence"/>
</dbReference>
<keyword evidence="10" id="KW-1185">Reference proteome</keyword>
<dbReference type="GO" id="GO:0016567">
    <property type="term" value="P:protein ubiquitination"/>
    <property type="evidence" value="ECO:0007669"/>
    <property type="project" value="TreeGrafter"/>
</dbReference>
<dbReference type="GO" id="GO:0008270">
    <property type="term" value="F:zinc ion binding"/>
    <property type="evidence" value="ECO:0007669"/>
    <property type="project" value="UniProtKB-KW"/>
</dbReference>
<sequence length="554" mass="61295">MENPTKPSHRLPEDDGMGTLRKRLLALQAEDLPCDDKARCMHEIMLEGYHLSQQMTPNPQPTSPTITASSNSPSSPPASAKAWKQTIPVSTLESLKFWQHPPGETPPAEQFVLTAEDVQPTFATVKSPKDTTPEAEQERPLGCRHYRRNVKLQCSTCGKWYTCRFCHDAAEDHSLIRKDTKNMLCMLCAYPQKAGDTCVNCGVGTARYYCNVCKLWDDHPDKKIYHCNDCGICRRGMGLGKDFFHCKKCCACISISIQVSHKCIERSTDCDCPICGEYLFTSPNPVVFMVCGHSIHSKCYNEHMKRSYKCPICNKSLLNMESYFRRLDLDIQSQPMPPEFRSTSATILCNDCSGKSTVPYHWLGLKCALCRSYNTAEIRIDSNSNTDTGTGSGSSVERSAVSPDQASSASQGAQGPVQSQAAAEVTVSVPIETTGQSARRRHSSHANPGIGVSGVRAVVPDRLARSASPPLAPGMGMRASATTYNILAEDSEDDTDEDMLGLWVHRLHESSSDEVESLSEESEIEEEDEDEEEDDDDEDDDDDDDNEIVLIGHR</sequence>
<dbReference type="GO" id="GO:0005634">
    <property type="term" value="C:nucleus"/>
    <property type="evidence" value="ECO:0007669"/>
    <property type="project" value="TreeGrafter"/>
</dbReference>
<dbReference type="EMBL" id="ML119054">
    <property type="protein sequence ID" value="ROT39393.1"/>
    <property type="molecule type" value="Genomic_DNA"/>
</dbReference>
<keyword evidence="1" id="KW-0479">Metal-binding</keyword>
<dbReference type="PANTHER" id="PTHR21319:SF0">
    <property type="entry name" value="AND RING FINGER DOMAIN PROTEIN, PUTATIVE (AFU_ORTHOLOGUE AFUA_1G08900)-RELATED"/>
    <property type="match status" value="1"/>
</dbReference>
<dbReference type="PROSITE" id="PS51270">
    <property type="entry name" value="ZF_CTCHY"/>
    <property type="match status" value="1"/>
</dbReference>
<keyword evidence="2 4" id="KW-0863">Zinc-finger</keyword>
<evidence type="ECO:0000256" key="2">
    <source>
        <dbReference type="ARBA" id="ARBA00022771"/>
    </source>
</evidence>
<feature type="domain" description="RING-type" evidence="6">
    <location>
        <begin position="272"/>
        <end position="314"/>
    </location>
</feature>
<feature type="region of interest" description="Disordered" evidence="5">
    <location>
        <begin position="53"/>
        <end position="80"/>
    </location>
</feature>
<evidence type="ECO:0000313" key="10">
    <source>
        <dbReference type="Proteomes" id="UP000272025"/>
    </source>
</evidence>
<dbReference type="PROSITE" id="PS51266">
    <property type="entry name" value="ZF_CHY"/>
    <property type="match status" value="1"/>
</dbReference>
<dbReference type="GO" id="GO:0061630">
    <property type="term" value="F:ubiquitin protein ligase activity"/>
    <property type="evidence" value="ECO:0007669"/>
    <property type="project" value="TreeGrafter"/>
</dbReference>
<feature type="compositionally biased region" description="Low complexity" evidence="5">
    <location>
        <begin position="381"/>
        <end position="395"/>
    </location>
</feature>
<dbReference type="SMART" id="SM00184">
    <property type="entry name" value="RING"/>
    <property type="match status" value="1"/>
</dbReference>
<dbReference type="STRING" id="1314773.A0A3N2PXX6"/>
<feature type="compositionally biased region" description="Acidic residues" evidence="5">
    <location>
        <begin position="512"/>
        <end position="547"/>
    </location>
</feature>
<dbReference type="Pfam" id="PF14599">
    <property type="entry name" value="zinc_ribbon_6"/>
    <property type="match status" value="1"/>
</dbReference>
<evidence type="ECO:0000259" key="7">
    <source>
        <dbReference type="PROSITE" id="PS51266"/>
    </source>
</evidence>
<dbReference type="SUPFAM" id="SSF57850">
    <property type="entry name" value="RING/U-box"/>
    <property type="match status" value="1"/>
</dbReference>
<feature type="compositionally biased region" description="Polar residues" evidence="5">
    <location>
        <begin position="402"/>
        <end position="421"/>
    </location>
</feature>
<dbReference type="CDD" id="cd16464">
    <property type="entry name" value="RING-H2_Pirh2-like"/>
    <property type="match status" value="1"/>
</dbReference>
<dbReference type="InterPro" id="IPR037275">
    <property type="entry name" value="Znf_CTCHY_sf"/>
</dbReference>
<feature type="domain" description="CTCHY-type" evidence="8">
    <location>
        <begin position="205"/>
        <end position="271"/>
    </location>
</feature>
<evidence type="ECO:0000256" key="1">
    <source>
        <dbReference type="ARBA" id="ARBA00022723"/>
    </source>
</evidence>
<dbReference type="Pfam" id="PF13639">
    <property type="entry name" value="zf-RING_2"/>
    <property type="match status" value="1"/>
</dbReference>
<dbReference type="PROSITE" id="PS50089">
    <property type="entry name" value="ZF_RING_2"/>
    <property type="match status" value="1"/>
</dbReference>
<dbReference type="InterPro" id="IPR013083">
    <property type="entry name" value="Znf_RING/FYVE/PHD"/>
</dbReference>
<feature type="domain" description="CHY-type" evidence="7">
    <location>
        <begin position="136"/>
        <end position="203"/>
    </location>
</feature>
<dbReference type="PANTHER" id="PTHR21319">
    <property type="entry name" value="RING FINGER AND CHY ZINC FINGER DOMAIN-CONTAINING PROTEIN 1"/>
    <property type="match status" value="1"/>
</dbReference>
<reference evidence="9 10" key="1">
    <citation type="journal article" date="2018" name="Mol. Ecol.">
        <title>The obligate alkalophilic soda-lake fungus Sodiomyces alkalinus has shifted to a protein diet.</title>
        <authorList>
            <person name="Grum-Grzhimaylo A.A."/>
            <person name="Falkoski D.L."/>
            <person name="van den Heuvel J."/>
            <person name="Valero-Jimenez C.A."/>
            <person name="Min B."/>
            <person name="Choi I.G."/>
            <person name="Lipzen A."/>
            <person name="Daum C.G."/>
            <person name="Aanen D.K."/>
            <person name="Tsang A."/>
            <person name="Henrissat B."/>
            <person name="Bilanenko E.N."/>
            <person name="de Vries R.P."/>
            <person name="van Kan J.A.L."/>
            <person name="Grigoriev I.V."/>
            <person name="Debets A.J.M."/>
        </authorList>
    </citation>
    <scope>NUCLEOTIDE SEQUENCE [LARGE SCALE GENOMIC DNA]</scope>
    <source>
        <strain evidence="9 10">F11</strain>
    </source>
</reference>
<protein>
    <submittedName>
        <fullName evidence="9">Zf-CHY-domain-containing protein</fullName>
    </submittedName>
</protein>
<proteinExistence type="predicted"/>
<dbReference type="GO" id="GO:0006511">
    <property type="term" value="P:ubiquitin-dependent protein catabolic process"/>
    <property type="evidence" value="ECO:0007669"/>
    <property type="project" value="TreeGrafter"/>
</dbReference>
<gene>
    <name evidence="9" type="ORF">SODALDRAFT_276526</name>
</gene>
<dbReference type="InterPro" id="IPR008913">
    <property type="entry name" value="Znf_CHY"/>
</dbReference>
<dbReference type="SUPFAM" id="SSF161219">
    <property type="entry name" value="CHY zinc finger-like"/>
    <property type="match status" value="1"/>
</dbReference>
<dbReference type="Gene3D" id="2.20.28.10">
    <property type="match status" value="1"/>
</dbReference>
<keyword evidence="3" id="KW-0862">Zinc</keyword>